<evidence type="ECO:0000256" key="4">
    <source>
        <dbReference type="SAM" id="SignalP"/>
    </source>
</evidence>
<dbReference type="EMBL" id="QXQA01000009">
    <property type="protein sequence ID" value="RIX51705.1"/>
    <property type="molecule type" value="Genomic_DNA"/>
</dbReference>
<evidence type="ECO:0000256" key="2">
    <source>
        <dbReference type="ARBA" id="ARBA00022729"/>
    </source>
</evidence>
<feature type="compositionally biased region" description="Polar residues" evidence="3">
    <location>
        <begin position="43"/>
        <end position="52"/>
    </location>
</feature>
<keyword evidence="7" id="KW-1185">Reference proteome</keyword>
<dbReference type="NCBIfam" id="NF038402">
    <property type="entry name" value="TroA_like"/>
    <property type="match status" value="1"/>
</dbReference>
<feature type="chain" id="PRO_5017366182" evidence="4">
    <location>
        <begin position="26"/>
        <end position="340"/>
    </location>
</feature>
<dbReference type="InterPro" id="IPR050902">
    <property type="entry name" value="ABC_Transporter_SBP"/>
</dbReference>
<feature type="domain" description="Fe/B12 periplasmic-binding" evidence="5">
    <location>
        <begin position="91"/>
        <end position="338"/>
    </location>
</feature>
<evidence type="ECO:0000256" key="3">
    <source>
        <dbReference type="SAM" id="MobiDB-lite"/>
    </source>
</evidence>
<proteinExistence type="inferred from homology"/>
<dbReference type="SUPFAM" id="SSF53807">
    <property type="entry name" value="Helical backbone' metal receptor"/>
    <property type="match status" value="1"/>
</dbReference>
<evidence type="ECO:0000313" key="7">
    <source>
        <dbReference type="Proteomes" id="UP000266482"/>
    </source>
</evidence>
<dbReference type="Proteomes" id="UP000266482">
    <property type="component" value="Unassembled WGS sequence"/>
</dbReference>
<dbReference type="CDD" id="cd01143">
    <property type="entry name" value="YvrC"/>
    <property type="match status" value="1"/>
</dbReference>
<evidence type="ECO:0000259" key="5">
    <source>
        <dbReference type="PROSITE" id="PS50983"/>
    </source>
</evidence>
<dbReference type="Gene3D" id="3.40.50.1980">
    <property type="entry name" value="Nitrogenase molybdenum iron protein domain"/>
    <property type="match status" value="2"/>
</dbReference>
<dbReference type="Pfam" id="PF01497">
    <property type="entry name" value="Peripla_BP_2"/>
    <property type="match status" value="1"/>
</dbReference>
<dbReference type="PROSITE" id="PS50983">
    <property type="entry name" value="FE_B12_PBP"/>
    <property type="match status" value="1"/>
</dbReference>
<dbReference type="RefSeq" id="WP_119600489.1">
    <property type="nucleotide sequence ID" value="NZ_QXQA01000009.1"/>
</dbReference>
<evidence type="ECO:0000313" key="6">
    <source>
        <dbReference type="EMBL" id="RIX51705.1"/>
    </source>
</evidence>
<comment type="similarity">
    <text evidence="1">Belongs to the bacterial solute-binding protein 8 family.</text>
</comment>
<sequence length="340" mass="36142">MKATTWTSIKTAMSLMLIMMMVFLAACGGNNGANNGNANNNGTQTEQGASNTPSEEPSEEPSGNVPGETVYPITVTDATGTELTLEKAPTAIVTLVPSETETIFAIGAGKSVVGVDEWSNYPEEAAAVAKIGDMTTNIESVVALNPDLILASSSMNADAIAKLRELNLNVYATNPKTYDEVVAKIEEVGKMVNKQAEAAEVANRMRDVKEQVVSAVKDAEKKKVYLEFSPGYTVGSGEFLDEIVTLAGGINIAASQPGWFEVNAEEVITQNPEIIIYPDFGEEKSSIVAGIEARPGWDAVDAVKNNRLVEVSNDPLVRVGPRLADGLLEVAKAIHPELIK</sequence>
<dbReference type="PROSITE" id="PS51257">
    <property type="entry name" value="PROKAR_LIPOPROTEIN"/>
    <property type="match status" value="1"/>
</dbReference>
<keyword evidence="2 4" id="KW-0732">Signal</keyword>
<dbReference type="AlphaFoldDB" id="A0A3A1UTY1"/>
<evidence type="ECO:0000256" key="1">
    <source>
        <dbReference type="ARBA" id="ARBA00008814"/>
    </source>
</evidence>
<accession>A0A3A1UTY1</accession>
<reference evidence="6 7" key="1">
    <citation type="submission" date="2018-09" db="EMBL/GenBank/DDBJ databases">
        <title>Paenibacillus aracenensis nov. sp. isolated from a cave in southern Spain.</title>
        <authorList>
            <person name="Jurado V."/>
            <person name="Gutierrez-Patricio S."/>
            <person name="Gonzalez-Pimentel J.L."/>
            <person name="Miller A.Z."/>
            <person name="Laiz L."/>
            <person name="Saiz-Jimenez C."/>
        </authorList>
    </citation>
    <scope>NUCLEOTIDE SEQUENCE [LARGE SCALE GENOMIC DNA]</scope>
    <source>
        <strain evidence="6 7">DSM 22867</strain>
    </source>
</reference>
<dbReference type="GO" id="GO:0071281">
    <property type="term" value="P:cellular response to iron ion"/>
    <property type="evidence" value="ECO:0007669"/>
    <property type="project" value="TreeGrafter"/>
</dbReference>
<gene>
    <name evidence="6" type="ORF">D3P08_14890</name>
</gene>
<protein>
    <submittedName>
        <fullName evidence="6">ABC transporter substrate-binding protein</fullName>
    </submittedName>
</protein>
<dbReference type="InterPro" id="IPR054828">
    <property type="entry name" value="Vit_B12_bind_prot"/>
</dbReference>
<feature type="signal peptide" evidence="4">
    <location>
        <begin position="1"/>
        <end position="25"/>
    </location>
</feature>
<dbReference type="InterPro" id="IPR002491">
    <property type="entry name" value="ABC_transptr_periplasmic_BD"/>
</dbReference>
<comment type="caution">
    <text evidence="6">The sequence shown here is derived from an EMBL/GenBank/DDBJ whole genome shotgun (WGS) entry which is preliminary data.</text>
</comment>
<dbReference type="PANTHER" id="PTHR30535:SF34">
    <property type="entry name" value="MOLYBDATE-BINDING PROTEIN MOLA"/>
    <property type="match status" value="1"/>
</dbReference>
<dbReference type="OrthoDB" id="9816357at2"/>
<organism evidence="6 7">
    <name type="scientific">Paenibacillus nanensis</name>
    <dbReference type="NCBI Taxonomy" id="393251"/>
    <lineage>
        <taxon>Bacteria</taxon>
        <taxon>Bacillati</taxon>
        <taxon>Bacillota</taxon>
        <taxon>Bacilli</taxon>
        <taxon>Bacillales</taxon>
        <taxon>Paenibacillaceae</taxon>
        <taxon>Paenibacillus</taxon>
    </lineage>
</organism>
<dbReference type="PANTHER" id="PTHR30535">
    <property type="entry name" value="VITAMIN B12-BINDING PROTEIN"/>
    <property type="match status" value="1"/>
</dbReference>
<feature type="region of interest" description="Disordered" evidence="3">
    <location>
        <begin position="36"/>
        <end position="71"/>
    </location>
</feature>
<name>A0A3A1UTY1_9BACL</name>